<reference evidence="2 3" key="1">
    <citation type="submission" date="2013-12" db="EMBL/GenBank/DDBJ databases">
        <title>Complete genome sequence of Rhizobium etli bv. mimosae IE4771.</title>
        <authorList>
            <person name="Bustos P."/>
            <person name="Santamaria R.I."/>
            <person name="Lozano L."/>
            <person name="Ormeno-Orrillo E."/>
            <person name="Rogel M.A."/>
            <person name="Romero D."/>
            <person name="Cevallos M.A."/>
            <person name="Martinez-Romero E."/>
            <person name="Gonzalez V."/>
        </authorList>
    </citation>
    <scope>NUCLEOTIDE SEQUENCE [LARGE SCALE GENOMIC DNA]</scope>
    <source>
        <strain evidence="2 3">IE4771</strain>
    </source>
</reference>
<dbReference type="Proteomes" id="UP000027180">
    <property type="component" value="Chromosome"/>
</dbReference>
<gene>
    <name evidence="2" type="ORF">IE4771_CH01213</name>
</gene>
<evidence type="ECO:0000313" key="2">
    <source>
        <dbReference type="EMBL" id="AIC26363.1"/>
    </source>
</evidence>
<protein>
    <recommendedName>
        <fullName evidence="4">Lipoprotein</fullName>
    </recommendedName>
</protein>
<organism evidence="2 3">
    <name type="scientific">Rhizobium etli bv. mimosae str. IE4771</name>
    <dbReference type="NCBI Taxonomy" id="1432050"/>
    <lineage>
        <taxon>Bacteria</taxon>
        <taxon>Pseudomonadati</taxon>
        <taxon>Pseudomonadota</taxon>
        <taxon>Alphaproteobacteria</taxon>
        <taxon>Hyphomicrobiales</taxon>
        <taxon>Rhizobiaceae</taxon>
        <taxon>Rhizobium/Agrobacterium group</taxon>
        <taxon>Rhizobium</taxon>
    </lineage>
</organism>
<sequence length="112" mass="12243">MKFRILGVVALSFAVAGCTHTAPDGRPLVQHFFRNLVMNGCGFQMTWESAKKATDTFKPVIPTDRERLTDRGLMRAAIAVCGKAPSGRKSKAIEVEVPDSGGVLRKIVVERE</sequence>
<dbReference type="PROSITE" id="PS51257">
    <property type="entry name" value="PROKAR_LIPOPROTEIN"/>
    <property type="match status" value="1"/>
</dbReference>
<accession>A0A060HTV7</accession>
<dbReference type="AlphaFoldDB" id="A0A060HTV7"/>
<dbReference type="EMBL" id="CP006986">
    <property type="protein sequence ID" value="AIC26363.1"/>
    <property type="molecule type" value="Genomic_DNA"/>
</dbReference>
<keyword evidence="1" id="KW-0732">Signal</keyword>
<name>A0A060HTV7_RHIET</name>
<evidence type="ECO:0008006" key="4">
    <source>
        <dbReference type="Google" id="ProtNLM"/>
    </source>
</evidence>
<dbReference type="OrthoDB" id="8377519at2"/>
<dbReference type="HOGENOM" id="CLU_2143803_0_0_5"/>
<feature type="signal peptide" evidence="1">
    <location>
        <begin position="1"/>
        <end position="21"/>
    </location>
</feature>
<dbReference type="KEGG" id="rei:IE4771_CH01213"/>
<proteinExistence type="predicted"/>
<evidence type="ECO:0000313" key="3">
    <source>
        <dbReference type="Proteomes" id="UP000027180"/>
    </source>
</evidence>
<evidence type="ECO:0000256" key="1">
    <source>
        <dbReference type="SAM" id="SignalP"/>
    </source>
</evidence>
<feature type="chain" id="PRO_5001586607" description="Lipoprotein" evidence="1">
    <location>
        <begin position="22"/>
        <end position="112"/>
    </location>
</feature>